<sequence>MPKHSLDRTIWNIAWPAILSNISIPLLGLVDAAILGHLGSNRYLGAVAIGSALLSFLYWGFGFLRMGTTGLVARAVGADNSKQAQLILAQSVVLALVLASLVWLLHPLWLGIGFALMAPQSEVLGLAESYASIRISSAPAVLTTYAVVGWCIGRQDTRWPLLIVVSTNLCNIVLDVVFIIGLDMRSDGAALATVFSEYLGCAIAIFTVWRVYPQRPPRDLLPTLMRWSGYQHLLQANRHLFVRTICLLASLAFFTAAGDKLGGDILAANALLMQLLFVSAYAMDGFAFAAEGLSGQRLGGQDLAGFYQSVRRCGLWCAVTALVMSLLLLVFKAPLFDLLTDLDALRKLLDQYAWWLILMPLAAGPSYLLDGVFIGSAETRHMMVTMVISAALVYLPAWYFTQSWGNHGLWFAFFLFSAARGLTLYVSYLYLSHKNAWLKAS</sequence>
<feature type="transmembrane region" description="Helical" evidence="6">
    <location>
        <begin position="85"/>
        <end position="109"/>
    </location>
</feature>
<feature type="transmembrane region" description="Helical" evidence="6">
    <location>
        <begin position="270"/>
        <end position="293"/>
    </location>
</feature>
<feature type="transmembrane region" description="Helical" evidence="6">
    <location>
        <begin position="381"/>
        <end position="401"/>
    </location>
</feature>
<proteinExistence type="inferred from homology"/>
<dbReference type="Pfam" id="PF01554">
    <property type="entry name" value="MatE"/>
    <property type="match status" value="2"/>
</dbReference>
<reference evidence="7 8" key="1">
    <citation type="submission" date="2020-07" db="EMBL/GenBank/DDBJ databases">
        <title>Halieaceae bacterium, F7430, whole genome shotgun sequencing project.</title>
        <authorList>
            <person name="Jiang S."/>
            <person name="Liu Z.W."/>
            <person name="Du Z.J."/>
        </authorList>
    </citation>
    <scope>NUCLEOTIDE SEQUENCE [LARGE SCALE GENOMIC DNA]</scope>
    <source>
        <strain evidence="7 8">F7430</strain>
    </source>
</reference>
<comment type="caution">
    <text evidence="7">The sequence shown here is derived from an EMBL/GenBank/DDBJ whole genome shotgun (WGS) entry which is preliminary data.</text>
</comment>
<dbReference type="InterPro" id="IPR044644">
    <property type="entry name" value="DinF-like"/>
</dbReference>
<dbReference type="CDD" id="cd13136">
    <property type="entry name" value="MATE_DinF_like"/>
    <property type="match status" value="1"/>
</dbReference>
<protein>
    <submittedName>
        <fullName evidence="7">MATE family efflux transporter</fullName>
    </submittedName>
</protein>
<evidence type="ECO:0000256" key="4">
    <source>
        <dbReference type="ARBA" id="ARBA00022989"/>
    </source>
</evidence>
<dbReference type="GO" id="GO:0015297">
    <property type="term" value="F:antiporter activity"/>
    <property type="evidence" value="ECO:0007669"/>
    <property type="project" value="InterPro"/>
</dbReference>
<comment type="similarity">
    <text evidence="2">Belongs to the multi antimicrobial extrusion (MATE) (TC 2.A.66.1) family.</text>
</comment>
<keyword evidence="8" id="KW-1185">Reference proteome</keyword>
<feature type="transmembrane region" description="Helical" evidence="6">
    <location>
        <begin position="352"/>
        <end position="369"/>
    </location>
</feature>
<comment type="subcellular location">
    <subcellularLocation>
        <location evidence="1">Membrane</location>
        <topology evidence="1">Multi-pass membrane protein</topology>
    </subcellularLocation>
</comment>
<organism evidence="7 8">
    <name type="scientific">Sediminihaliea albiluteola</name>
    <dbReference type="NCBI Taxonomy" id="2758564"/>
    <lineage>
        <taxon>Bacteria</taxon>
        <taxon>Pseudomonadati</taxon>
        <taxon>Pseudomonadota</taxon>
        <taxon>Gammaproteobacteria</taxon>
        <taxon>Cellvibrionales</taxon>
        <taxon>Halieaceae</taxon>
        <taxon>Sediminihaliea</taxon>
    </lineage>
</organism>
<accession>A0A7W2TXM5</accession>
<evidence type="ECO:0000313" key="8">
    <source>
        <dbReference type="Proteomes" id="UP000539350"/>
    </source>
</evidence>
<keyword evidence="3 6" id="KW-0812">Transmembrane</keyword>
<evidence type="ECO:0000256" key="6">
    <source>
        <dbReference type="SAM" id="Phobius"/>
    </source>
</evidence>
<feature type="transmembrane region" description="Helical" evidence="6">
    <location>
        <begin position="313"/>
        <end position="332"/>
    </location>
</feature>
<dbReference type="PANTHER" id="PTHR42893:SF46">
    <property type="entry name" value="PROTEIN DETOXIFICATION 44, CHLOROPLASTIC"/>
    <property type="match status" value="1"/>
</dbReference>
<dbReference type="EMBL" id="JACFXU010000017">
    <property type="protein sequence ID" value="MBA6413807.1"/>
    <property type="molecule type" value="Genomic_DNA"/>
</dbReference>
<evidence type="ECO:0000256" key="3">
    <source>
        <dbReference type="ARBA" id="ARBA00022692"/>
    </source>
</evidence>
<evidence type="ECO:0000256" key="2">
    <source>
        <dbReference type="ARBA" id="ARBA00010199"/>
    </source>
</evidence>
<dbReference type="Proteomes" id="UP000539350">
    <property type="component" value="Unassembled WGS sequence"/>
</dbReference>
<keyword evidence="5 6" id="KW-0472">Membrane</keyword>
<evidence type="ECO:0000256" key="5">
    <source>
        <dbReference type="ARBA" id="ARBA00023136"/>
    </source>
</evidence>
<evidence type="ECO:0000256" key="1">
    <source>
        <dbReference type="ARBA" id="ARBA00004141"/>
    </source>
</evidence>
<feature type="transmembrane region" description="Helical" evidence="6">
    <location>
        <begin position="159"/>
        <end position="182"/>
    </location>
</feature>
<feature type="transmembrane region" description="Helical" evidence="6">
    <location>
        <begin position="240"/>
        <end position="258"/>
    </location>
</feature>
<gene>
    <name evidence="7" type="ORF">H2508_11865</name>
</gene>
<keyword evidence="4 6" id="KW-1133">Transmembrane helix</keyword>
<dbReference type="NCBIfam" id="TIGR00797">
    <property type="entry name" value="matE"/>
    <property type="match status" value="1"/>
</dbReference>
<dbReference type="PANTHER" id="PTHR42893">
    <property type="entry name" value="PROTEIN DETOXIFICATION 44, CHLOROPLASTIC-RELATED"/>
    <property type="match status" value="1"/>
</dbReference>
<feature type="transmembrane region" description="Helical" evidence="6">
    <location>
        <begin position="43"/>
        <end position="64"/>
    </location>
</feature>
<feature type="transmembrane region" description="Helical" evidence="6">
    <location>
        <begin position="188"/>
        <end position="212"/>
    </location>
</feature>
<feature type="transmembrane region" description="Helical" evidence="6">
    <location>
        <begin position="12"/>
        <end position="37"/>
    </location>
</feature>
<feature type="transmembrane region" description="Helical" evidence="6">
    <location>
        <begin position="129"/>
        <end position="152"/>
    </location>
</feature>
<evidence type="ECO:0000313" key="7">
    <source>
        <dbReference type="EMBL" id="MBA6413807.1"/>
    </source>
</evidence>
<dbReference type="AlphaFoldDB" id="A0A7W2TXM5"/>
<feature type="transmembrane region" description="Helical" evidence="6">
    <location>
        <begin position="407"/>
        <end position="431"/>
    </location>
</feature>
<dbReference type="GO" id="GO:0005886">
    <property type="term" value="C:plasma membrane"/>
    <property type="evidence" value="ECO:0007669"/>
    <property type="project" value="TreeGrafter"/>
</dbReference>
<dbReference type="GO" id="GO:0042910">
    <property type="term" value="F:xenobiotic transmembrane transporter activity"/>
    <property type="evidence" value="ECO:0007669"/>
    <property type="project" value="InterPro"/>
</dbReference>
<dbReference type="InterPro" id="IPR002528">
    <property type="entry name" value="MATE_fam"/>
</dbReference>
<name>A0A7W2TXM5_9GAMM</name>